<dbReference type="InterPro" id="IPR028348">
    <property type="entry name" value="FAD-binding_protein"/>
</dbReference>
<dbReference type="Proteomes" id="UP000177579">
    <property type="component" value="Unassembled WGS sequence"/>
</dbReference>
<dbReference type="InterPro" id="IPR036188">
    <property type="entry name" value="FAD/NAD-bd_sf"/>
</dbReference>
<dbReference type="EMBL" id="MFGO01000022">
    <property type="protein sequence ID" value="OGF40720.1"/>
    <property type="molecule type" value="Genomic_DNA"/>
</dbReference>
<sequence>MKKKIENNNIFIRLEEIKLLLDEDEGLLIDKISQVLEIDSGEIINFVIVKKAIDSRNKNRIIFVYSLDVKLKNHQNLIKKIKLPSKDFYEKIIKYKIREQEAYIYKIEKKSAQVKNRPLIVGSGPSGLFCALVLAKAGLKPTIIERGADVKSRIRDVEKFFKTGDLNLNSNIQFGEGGAGTFSDGKLYTSINNPRTKFIFDELIKAGAPREIAWSAHPHIGTDKLREVVKNIRKKIENLGGEIRFNSCLTDIDVQNGKIASALINQNEWINEDCVVIAIGHSARDTYEMLYQKGLIMSPKTFSIGIRIEHKAEMINKAQYGKFFNHPKLPAARYKLVAHLSNNRSVYTFCMCPGGYVIAAASEKDKLVVNGMSKYAQDNENSNCALLVNIFPSDFMVGNHLAGINFQREWEEKAFLLGGGKYRAPIQLLGDFLKSKKSKKIESIAPSYRPGVTLTDLNECLPVFVTESIREALPILDKKIRGFAHPDAVLTGIESRSSSPVRIFRDNNFESSIKGIFPAGEGAGYSGGITSSAIDGIMIAESILKKY</sequence>
<name>A0A1F5TPA5_9BACT</name>
<feature type="domain" description="FAD-dependent protein C-terminal" evidence="1">
    <location>
        <begin position="302"/>
        <end position="497"/>
    </location>
</feature>
<dbReference type="PRINTS" id="PR00419">
    <property type="entry name" value="ADXRDTASE"/>
</dbReference>
<dbReference type="SUPFAM" id="SSF51905">
    <property type="entry name" value="FAD/NAD(P)-binding domain"/>
    <property type="match status" value="1"/>
</dbReference>
<dbReference type="PANTHER" id="PTHR42842">
    <property type="entry name" value="FAD/NAD(P)-BINDING OXIDOREDUCTASE"/>
    <property type="match status" value="1"/>
</dbReference>
<dbReference type="Gene3D" id="3.30.70.2700">
    <property type="match status" value="1"/>
</dbReference>
<dbReference type="PIRSF" id="PIRSF038984">
    <property type="entry name" value="FAD_binding_protein"/>
    <property type="match status" value="1"/>
</dbReference>
<proteinExistence type="predicted"/>
<evidence type="ECO:0000259" key="1">
    <source>
        <dbReference type="Pfam" id="PF21688"/>
    </source>
</evidence>
<dbReference type="Gene3D" id="3.50.50.60">
    <property type="entry name" value="FAD/NAD(P)-binding domain"/>
    <property type="match status" value="2"/>
</dbReference>
<dbReference type="InterPro" id="IPR049516">
    <property type="entry name" value="FAD-depend_C"/>
</dbReference>
<dbReference type="Pfam" id="PF21688">
    <property type="entry name" value="FAD-depend_C"/>
    <property type="match status" value="1"/>
</dbReference>
<dbReference type="PANTHER" id="PTHR42842:SF3">
    <property type="entry name" value="FAD_NAD(P)-BINDING OXIDOREDUCTASE FAMILY PROTEIN"/>
    <property type="match status" value="1"/>
</dbReference>
<protein>
    <recommendedName>
        <fullName evidence="1">FAD-dependent protein C-terminal domain-containing protein</fullName>
    </recommendedName>
</protein>
<dbReference type="AlphaFoldDB" id="A0A1F5TPA5"/>
<reference evidence="2 3" key="1">
    <citation type="journal article" date="2016" name="Nat. Commun.">
        <title>Thousands of microbial genomes shed light on interconnected biogeochemical processes in an aquifer system.</title>
        <authorList>
            <person name="Anantharaman K."/>
            <person name="Brown C.T."/>
            <person name="Hug L.A."/>
            <person name="Sharon I."/>
            <person name="Castelle C.J."/>
            <person name="Probst A.J."/>
            <person name="Thomas B.C."/>
            <person name="Singh A."/>
            <person name="Wilkins M.J."/>
            <person name="Karaoz U."/>
            <person name="Brodie E.L."/>
            <person name="Williams K.H."/>
            <person name="Hubbard S.S."/>
            <person name="Banfield J.F."/>
        </authorList>
    </citation>
    <scope>NUCLEOTIDE SEQUENCE [LARGE SCALE GENOMIC DNA]</scope>
</reference>
<comment type="caution">
    <text evidence="2">The sequence shown here is derived from an EMBL/GenBank/DDBJ whole genome shotgun (WGS) entry which is preliminary data.</text>
</comment>
<evidence type="ECO:0000313" key="2">
    <source>
        <dbReference type="EMBL" id="OGF40720.1"/>
    </source>
</evidence>
<accession>A0A1F5TPA5</accession>
<organism evidence="2 3">
    <name type="scientific">Candidatus Falkowbacteria bacterium RIFOXYD2_FULL_34_120</name>
    <dbReference type="NCBI Taxonomy" id="1798007"/>
    <lineage>
        <taxon>Bacteria</taxon>
        <taxon>Candidatus Falkowiibacteriota</taxon>
    </lineage>
</organism>
<evidence type="ECO:0000313" key="3">
    <source>
        <dbReference type="Proteomes" id="UP000177579"/>
    </source>
</evidence>
<gene>
    <name evidence="2" type="ORF">A2531_01115</name>
</gene>
<dbReference type="Pfam" id="PF13450">
    <property type="entry name" value="NAD_binding_8"/>
    <property type="match status" value="1"/>
</dbReference>